<dbReference type="AlphaFoldDB" id="A0A4Z2GMZ3"/>
<organism evidence="1 2">
    <name type="scientific">Liparis tanakae</name>
    <name type="common">Tanaka's snailfish</name>
    <dbReference type="NCBI Taxonomy" id="230148"/>
    <lineage>
        <taxon>Eukaryota</taxon>
        <taxon>Metazoa</taxon>
        <taxon>Chordata</taxon>
        <taxon>Craniata</taxon>
        <taxon>Vertebrata</taxon>
        <taxon>Euteleostomi</taxon>
        <taxon>Actinopterygii</taxon>
        <taxon>Neopterygii</taxon>
        <taxon>Teleostei</taxon>
        <taxon>Neoteleostei</taxon>
        <taxon>Acanthomorphata</taxon>
        <taxon>Eupercaria</taxon>
        <taxon>Perciformes</taxon>
        <taxon>Cottioidei</taxon>
        <taxon>Cottales</taxon>
        <taxon>Liparidae</taxon>
        <taxon>Liparis</taxon>
    </lineage>
</organism>
<protein>
    <submittedName>
        <fullName evidence="1">Uncharacterized protein</fullName>
    </submittedName>
</protein>
<reference evidence="1 2" key="1">
    <citation type="submission" date="2019-03" db="EMBL/GenBank/DDBJ databases">
        <title>First draft genome of Liparis tanakae, snailfish: a comprehensive survey of snailfish specific genes.</title>
        <authorList>
            <person name="Kim W."/>
            <person name="Song I."/>
            <person name="Jeong J.-H."/>
            <person name="Kim D."/>
            <person name="Kim S."/>
            <person name="Ryu S."/>
            <person name="Song J.Y."/>
            <person name="Lee S.K."/>
        </authorList>
    </citation>
    <scope>NUCLEOTIDE SEQUENCE [LARGE SCALE GENOMIC DNA]</scope>
    <source>
        <tissue evidence="1">Muscle</tissue>
    </source>
</reference>
<sequence length="116" mass="12343">MLSSNTCSSPAGVGGCTVMSLSICDTSSLTSELKVAQVVSDDLLGALLRAQLDSAREQDVAFPSRGRNAASVRSVDVGTLDHAGPRLRLLTHTQVTHRGTFQRCIWGTNKKNTLKT</sequence>
<evidence type="ECO:0000313" key="2">
    <source>
        <dbReference type="Proteomes" id="UP000314294"/>
    </source>
</evidence>
<proteinExistence type="predicted"/>
<dbReference type="EMBL" id="SRLO01000477">
    <property type="protein sequence ID" value="TNN54689.1"/>
    <property type="molecule type" value="Genomic_DNA"/>
</dbReference>
<gene>
    <name evidence="1" type="ORF">EYF80_035092</name>
</gene>
<comment type="caution">
    <text evidence="1">The sequence shown here is derived from an EMBL/GenBank/DDBJ whole genome shotgun (WGS) entry which is preliminary data.</text>
</comment>
<evidence type="ECO:0000313" key="1">
    <source>
        <dbReference type="EMBL" id="TNN54689.1"/>
    </source>
</evidence>
<dbReference type="Proteomes" id="UP000314294">
    <property type="component" value="Unassembled WGS sequence"/>
</dbReference>
<keyword evidence="2" id="KW-1185">Reference proteome</keyword>
<accession>A0A4Z2GMZ3</accession>
<name>A0A4Z2GMZ3_9TELE</name>